<dbReference type="Proteomes" id="UP000886752">
    <property type="component" value="Unassembled WGS sequence"/>
</dbReference>
<dbReference type="EMBL" id="DXHV01000064">
    <property type="protein sequence ID" value="HIW00916.1"/>
    <property type="molecule type" value="Genomic_DNA"/>
</dbReference>
<comment type="caution">
    <text evidence="3">The sequence shown here is derived from an EMBL/GenBank/DDBJ whole genome shotgun (WGS) entry which is preliminary data.</text>
</comment>
<evidence type="ECO:0000313" key="4">
    <source>
        <dbReference type="Proteomes" id="UP000886752"/>
    </source>
</evidence>
<evidence type="ECO:0000313" key="3">
    <source>
        <dbReference type="EMBL" id="HIW00916.1"/>
    </source>
</evidence>
<dbReference type="CDD" id="cd03421">
    <property type="entry name" value="SirA_like_N"/>
    <property type="match status" value="1"/>
</dbReference>
<feature type="domain" description="UPF0033" evidence="2">
    <location>
        <begin position="4"/>
        <end position="66"/>
    </location>
</feature>
<reference evidence="3" key="2">
    <citation type="submission" date="2021-04" db="EMBL/GenBank/DDBJ databases">
        <authorList>
            <person name="Gilroy R."/>
        </authorList>
    </citation>
    <scope>NUCLEOTIDE SEQUENCE</scope>
    <source>
        <strain evidence="3">ChiHecec2B26-446</strain>
    </source>
</reference>
<evidence type="ECO:0000259" key="2">
    <source>
        <dbReference type="Pfam" id="PF01206"/>
    </source>
</evidence>
<gene>
    <name evidence="3" type="primary">yedF</name>
    <name evidence="3" type="ORF">H9894_06980</name>
</gene>
<dbReference type="InterPro" id="IPR001455">
    <property type="entry name" value="TusA-like"/>
</dbReference>
<name>A0A9D1PX69_9BACT</name>
<dbReference type="InterPro" id="IPR027396">
    <property type="entry name" value="DsrEFH-like"/>
</dbReference>
<reference evidence="3" key="1">
    <citation type="journal article" date="2021" name="PeerJ">
        <title>Extensive microbial diversity within the chicken gut microbiome revealed by metagenomics and culture.</title>
        <authorList>
            <person name="Gilroy R."/>
            <person name="Ravi A."/>
            <person name="Getino M."/>
            <person name="Pursley I."/>
            <person name="Horton D.L."/>
            <person name="Alikhan N.F."/>
            <person name="Baker D."/>
            <person name="Gharbi K."/>
            <person name="Hall N."/>
            <person name="Watson M."/>
            <person name="Adriaenssens E.M."/>
            <person name="Foster-Nyarko E."/>
            <person name="Jarju S."/>
            <person name="Secka A."/>
            <person name="Antonio M."/>
            <person name="Oren A."/>
            <person name="Chaudhuri R.R."/>
            <person name="La Ragione R."/>
            <person name="Hildebrand F."/>
            <person name="Pallen M.J."/>
        </authorList>
    </citation>
    <scope>NUCLEOTIDE SEQUENCE</scope>
    <source>
        <strain evidence="3">ChiHecec2B26-446</strain>
    </source>
</reference>
<dbReference type="AlphaFoldDB" id="A0A9D1PX69"/>
<dbReference type="Pfam" id="PF01206">
    <property type="entry name" value="TusA"/>
    <property type="match status" value="1"/>
</dbReference>
<dbReference type="InterPro" id="IPR019870">
    <property type="entry name" value="Se_metab_YedF"/>
</dbReference>
<organism evidence="3 4">
    <name type="scientific">Candidatus Desulfovibrio intestinipullorum</name>
    <dbReference type="NCBI Taxonomy" id="2838536"/>
    <lineage>
        <taxon>Bacteria</taxon>
        <taxon>Pseudomonadati</taxon>
        <taxon>Thermodesulfobacteriota</taxon>
        <taxon>Desulfovibrionia</taxon>
        <taxon>Desulfovibrionales</taxon>
        <taxon>Desulfovibrionaceae</taxon>
        <taxon>Desulfovibrio</taxon>
    </lineage>
</organism>
<dbReference type="SUPFAM" id="SSF75169">
    <property type="entry name" value="DsrEFH-like"/>
    <property type="match status" value="1"/>
</dbReference>
<dbReference type="NCBIfam" id="TIGR03527">
    <property type="entry name" value="selenium_YedF"/>
    <property type="match status" value="1"/>
</dbReference>
<evidence type="ECO:0000256" key="1">
    <source>
        <dbReference type="SAM" id="MobiDB-lite"/>
    </source>
</evidence>
<protein>
    <submittedName>
        <fullName evidence="3">Sulfurtransferase-like selenium metabolism protein YedF</fullName>
    </submittedName>
</protein>
<dbReference type="SUPFAM" id="SSF64307">
    <property type="entry name" value="SirA-like"/>
    <property type="match status" value="1"/>
</dbReference>
<dbReference type="Gene3D" id="3.40.1260.10">
    <property type="entry name" value="DsrEFH-like"/>
    <property type="match status" value="1"/>
</dbReference>
<feature type="region of interest" description="Disordered" evidence="1">
    <location>
        <begin position="73"/>
        <end position="94"/>
    </location>
</feature>
<dbReference type="InterPro" id="IPR036868">
    <property type="entry name" value="TusA-like_sf"/>
</dbReference>
<sequence length="220" mass="23643">MSQQLNCLGLVCPEPVIRCRSLLASEQPDTFSVLVDNSAAVENVSRFLGKNGYTVAVEQRSDAEWALEAVRREGDRTADETGPAEPGQSTQSGQSTLSGLFGQFSHSRVGRSVVLITTETLGRGDDVLGRALMGNFLTTLPEMGDQLWRVVLLNGGVRLACEEGKPLEALKALVKQGVSLYVCGTCLTHYGLMDAKKVGETTNMLDIVTSLAEADKVIRP</sequence>
<accession>A0A9D1PX69</accession>
<dbReference type="Pfam" id="PF02635">
    <property type="entry name" value="DsrE"/>
    <property type="match status" value="1"/>
</dbReference>
<dbReference type="Gene3D" id="3.30.110.40">
    <property type="entry name" value="TusA-like domain"/>
    <property type="match status" value="1"/>
</dbReference>
<dbReference type="InterPro" id="IPR003787">
    <property type="entry name" value="Sulphur_relay_DsrE/F-like"/>
</dbReference>
<proteinExistence type="predicted"/>